<dbReference type="PANTHER" id="PTHR10438">
    <property type="entry name" value="THIOREDOXIN"/>
    <property type="match status" value="1"/>
</dbReference>
<keyword evidence="3" id="KW-1185">Reference proteome</keyword>
<name>A0A8H5ECS0_9HYPO</name>
<dbReference type="InterPro" id="IPR013766">
    <property type="entry name" value="Thioredoxin_domain"/>
</dbReference>
<dbReference type="EMBL" id="JABEVY010000013">
    <property type="protein sequence ID" value="KAF5254916.1"/>
    <property type="molecule type" value="Genomic_DNA"/>
</dbReference>
<gene>
    <name evidence="2" type="ORF">FANTH_412</name>
</gene>
<dbReference type="PANTHER" id="PTHR10438:SF405">
    <property type="entry name" value="THIOREDOXIN DOMAIN-CONTAINING PROTEIN"/>
    <property type="match status" value="1"/>
</dbReference>
<evidence type="ECO:0000313" key="2">
    <source>
        <dbReference type="EMBL" id="KAF5254916.1"/>
    </source>
</evidence>
<proteinExistence type="predicted"/>
<dbReference type="CDD" id="cd02947">
    <property type="entry name" value="TRX_family"/>
    <property type="match status" value="1"/>
</dbReference>
<evidence type="ECO:0000259" key="1">
    <source>
        <dbReference type="Pfam" id="PF00085"/>
    </source>
</evidence>
<dbReference type="AlphaFoldDB" id="A0A8H5ECS0"/>
<protein>
    <recommendedName>
        <fullName evidence="1">Thioredoxin domain-containing protein</fullName>
    </recommendedName>
</protein>
<reference evidence="2 3" key="1">
    <citation type="journal article" date="2020" name="BMC Genomics">
        <title>Correction to: Identification and distribution of gene clusters required for synthesis of sphingolipid metabolism inhibitors in diverse species of the filamentous fungus Fusarium.</title>
        <authorList>
            <person name="Kim H.S."/>
            <person name="Lohmar J.M."/>
            <person name="Busman M."/>
            <person name="Brown D.W."/>
            <person name="Naumann T.A."/>
            <person name="Divon H.H."/>
            <person name="Lysoe E."/>
            <person name="Uhlig S."/>
            <person name="Proctor R.H."/>
        </authorList>
    </citation>
    <scope>NUCLEOTIDE SEQUENCE [LARGE SCALE GENOMIC DNA]</scope>
    <source>
        <strain evidence="2 3">NRRL 25214</strain>
    </source>
</reference>
<evidence type="ECO:0000313" key="3">
    <source>
        <dbReference type="Proteomes" id="UP000573603"/>
    </source>
</evidence>
<accession>A0A8H5ECS0</accession>
<dbReference type="SUPFAM" id="SSF52833">
    <property type="entry name" value="Thioredoxin-like"/>
    <property type="match status" value="1"/>
</dbReference>
<sequence>MPVTEIKTQNDYEKLIKKYRVVIINAQASWAGPSKVLSPIYDRLSNQIRYNPEWFSLARFDIEDAPDLGEKLDIQGVPFFIAYENGERKASVLMPSPSKLEKFLNDWSDRAHEIGKSG</sequence>
<dbReference type="Proteomes" id="UP000573603">
    <property type="component" value="Unassembled WGS sequence"/>
</dbReference>
<feature type="domain" description="Thioredoxin" evidence="1">
    <location>
        <begin position="6"/>
        <end position="105"/>
    </location>
</feature>
<organism evidence="2 3">
    <name type="scientific">Fusarium anthophilum</name>
    <dbReference type="NCBI Taxonomy" id="48485"/>
    <lineage>
        <taxon>Eukaryota</taxon>
        <taxon>Fungi</taxon>
        <taxon>Dikarya</taxon>
        <taxon>Ascomycota</taxon>
        <taxon>Pezizomycotina</taxon>
        <taxon>Sordariomycetes</taxon>
        <taxon>Hypocreomycetidae</taxon>
        <taxon>Hypocreales</taxon>
        <taxon>Nectriaceae</taxon>
        <taxon>Fusarium</taxon>
        <taxon>Fusarium fujikuroi species complex</taxon>
    </lineage>
</organism>
<comment type="caution">
    <text evidence="2">The sequence shown here is derived from an EMBL/GenBank/DDBJ whole genome shotgun (WGS) entry which is preliminary data.</text>
</comment>
<dbReference type="InterPro" id="IPR036249">
    <property type="entry name" value="Thioredoxin-like_sf"/>
</dbReference>
<dbReference type="InterPro" id="IPR050620">
    <property type="entry name" value="Thioredoxin_H-type-like"/>
</dbReference>
<dbReference type="Gene3D" id="3.40.30.10">
    <property type="entry name" value="Glutaredoxin"/>
    <property type="match status" value="1"/>
</dbReference>
<dbReference type="Pfam" id="PF00085">
    <property type="entry name" value="Thioredoxin"/>
    <property type="match status" value="1"/>
</dbReference>